<sequence length="338" mass="36447">MRLVSEFKLPYHTLVWACNDSYASCLVPTSGSAPITKAGILDLDSGSLATVLDGPISSENGYDIYDVRCSSRGIIWTEANAFTGEWRVYHATHSGESIGDPMLADHGTTDYEIPTLAVSEARAFWQVLPSAGTKGVESLLKSSTYGTKGTDIAYRSNGRMATPPYSCDEGVVITPRTKGSAVAYQITLVDGTSMDQRDALVLPASMSPLEAGYASDRFAFSFDAIYNVKSGIANLGTYAPVKSGAPQPGDEWFRFSRNPSAPPAWAGQWLVVKSTKSVSGVDPVNRLVFALDCPDRSDDFGDYLASTGTRGIVATYAHVSRSDTDEYTLLRTWRPLQA</sequence>
<protein>
    <recommendedName>
        <fullName evidence="3">Tat pathway signal sequence domain protein</fullName>
    </recommendedName>
</protein>
<organism evidence="1 2">
    <name type="scientific">Slackia exigua (strain ATCC 700122 / DSM 15923 / CIP 105133 / JCM 11022 / KCTC 5966 / S-7)</name>
    <dbReference type="NCBI Taxonomy" id="649764"/>
    <lineage>
        <taxon>Bacteria</taxon>
        <taxon>Bacillati</taxon>
        <taxon>Actinomycetota</taxon>
        <taxon>Coriobacteriia</taxon>
        <taxon>Eggerthellales</taxon>
        <taxon>Eggerthellaceae</taxon>
        <taxon>Slackia</taxon>
    </lineage>
</organism>
<comment type="caution">
    <text evidence="1">The sequence shown here is derived from an EMBL/GenBank/DDBJ whole genome shotgun (WGS) entry which is preliminary data.</text>
</comment>
<dbReference type="EMBL" id="ACUX02000007">
    <property type="protein sequence ID" value="EEZ61076.1"/>
    <property type="molecule type" value="Genomic_DNA"/>
</dbReference>
<gene>
    <name evidence="1" type="ORF">HMPREF0762_01144</name>
</gene>
<keyword evidence="2" id="KW-1185">Reference proteome</keyword>
<evidence type="ECO:0000313" key="1">
    <source>
        <dbReference type="EMBL" id="EEZ61076.1"/>
    </source>
</evidence>
<proteinExistence type="predicted"/>
<accession>D0WHB3</accession>
<name>D0WHB3_SLAES</name>
<dbReference type="HOGENOM" id="CLU_040280_0_0_11"/>
<dbReference type="Proteomes" id="UP000006001">
    <property type="component" value="Unassembled WGS sequence"/>
</dbReference>
<evidence type="ECO:0000313" key="2">
    <source>
        <dbReference type="Proteomes" id="UP000006001"/>
    </source>
</evidence>
<reference evidence="1" key="1">
    <citation type="submission" date="2009-10" db="EMBL/GenBank/DDBJ databases">
        <authorList>
            <person name="Weinstock G."/>
            <person name="Sodergren E."/>
            <person name="Clifton S."/>
            <person name="Fulton L."/>
            <person name="Fulton B."/>
            <person name="Courtney L."/>
            <person name="Fronick C."/>
            <person name="Harrison M."/>
            <person name="Strong C."/>
            <person name="Farmer C."/>
            <person name="Delahaunty K."/>
            <person name="Markovic C."/>
            <person name="Hall O."/>
            <person name="Minx P."/>
            <person name="Tomlinson C."/>
            <person name="Mitreva M."/>
            <person name="Nelson J."/>
            <person name="Hou S."/>
            <person name="Wollam A."/>
            <person name="Pepin K.H."/>
            <person name="Johnson M."/>
            <person name="Bhonagiri V."/>
            <person name="Nash W.E."/>
            <person name="Warren W."/>
            <person name="Chinwalla A."/>
            <person name="Mardis E.R."/>
            <person name="Wilson R.K."/>
        </authorList>
    </citation>
    <scope>NUCLEOTIDE SEQUENCE [LARGE SCALE GENOMIC DNA]</scope>
    <source>
        <strain evidence="1">ATCC 700122</strain>
    </source>
</reference>
<dbReference type="eggNOG" id="ENOG5033TEB">
    <property type="taxonomic scope" value="Bacteria"/>
</dbReference>
<evidence type="ECO:0008006" key="3">
    <source>
        <dbReference type="Google" id="ProtNLM"/>
    </source>
</evidence>
<dbReference type="AlphaFoldDB" id="D0WHB3"/>